<gene>
    <name evidence="2" type="ORF">CcaverHIS019_0607420</name>
</gene>
<name>A0AA48L964_9TREE</name>
<protein>
    <submittedName>
        <fullName evidence="2">Uncharacterized protein</fullName>
    </submittedName>
</protein>
<feature type="region of interest" description="Disordered" evidence="1">
    <location>
        <begin position="358"/>
        <end position="379"/>
    </location>
</feature>
<dbReference type="EMBL" id="AP028217">
    <property type="protein sequence ID" value="BEI94283.1"/>
    <property type="molecule type" value="Genomic_DNA"/>
</dbReference>
<sequence length="436" mass="49750">MSRPPTTPFPTSLRELQRKPSLRSLLSTARTHLLLTPFDPTILLRVLNHLSRADKASLLRLNTAFYWLVLPLISTHIVLSDTPWPRLRPVVRPPREFCDWLETHPPSSWVRQVNVYPHASTRCMVHHYEHEVDTEHAPRTLNCPERLPFLSRVQTLRIHGALHTDSDRWHGLTAQCAALQNVRARKLVLVGAPSSTPLTSLPYAVLAAVDEYVLVLSEAVEARSIANDLANMTVKRATLIFAAEPWMPLRANEHNWVAFFAELGRQLVHFPIHLRIVNAGDIKVGREWDISRSEAYLESHLRDALRAEQAEYRPWRRPRCEIEFVSMATYLLDAPEDELGPERLAKWRISLLSKGSLKRPPISLSQSPKTRRPAPLKPASRIMSLRTQSGPGSPIASMAHAVARRASDKMAERGEKRLARRTVSEKLRWDENVRLY</sequence>
<proteinExistence type="predicted"/>
<dbReference type="RefSeq" id="XP_060459548.1">
    <property type="nucleotide sequence ID" value="XM_060603235.1"/>
</dbReference>
<accession>A0AA48L964</accession>
<evidence type="ECO:0000313" key="3">
    <source>
        <dbReference type="Proteomes" id="UP001233271"/>
    </source>
</evidence>
<dbReference type="KEGG" id="ccac:CcaHIS019_0607420"/>
<evidence type="ECO:0000256" key="1">
    <source>
        <dbReference type="SAM" id="MobiDB-lite"/>
    </source>
</evidence>
<dbReference type="GeneID" id="85498153"/>
<dbReference type="AlphaFoldDB" id="A0AA48L964"/>
<reference evidence="2" key="1">
    <citation type="journal article" date="2023" name="BMC Genomics">
        <title>Chromosome-level genome assemblies of Cutaneotrichosporon spp. (Trichosporonales, Basidiomycota) reveal imbalanced evolution between nucleotide sequences and chromosome synteny.</title>
        <authorList>
            <person name="Kobayashi Y."/>
            <person name="Kayamori A."/>
            <person name="Aoki K."/>
            <person name="Shiwa Y."/>
            <person name="Matsutani M."/>
            <person name="Fujita N."/>
            <person name="Sugita T."/>
            <person name="Iwasaki W."/>
            <person name="Tanaka N."/>
            <person name="Takashima M."/>
        </authorList>
    </citation>
    <scope>NUCLEOTIDE SEQUENCE</scope>
    <source>
        <strain evidence="2">HIS019</strain>
    </source>
</reference>
<keyword evidence="3" id="KW-1185">Reference proteome</keyword>
<evidence type="ECO:0000313" key="2">
    <source>
        <dbReference type="EMBL" id="BEI94283.1"/>
    </source>
</evidence>
<organism evidence="2 3">
    <name type="scientific">Cutaneotrichosporon cavernicola</name>
    <dbReference type="NCBI Taxonomy" id="279322"/>
    <lineage>
        <taxon>Eukaryota</taxon>
        <taxon>Fungi</taxon>
        <taxon>Dikarya</taxon>
        <taxon>Basidiomycota</taxon>
        <taxon>Agaricomycotina</taxon>
        <taxon>Tremellomycetes</taxon>
        <taxon>Trichosporonales</taxon>
        <taxon>Trichosporonaceae</taxon>
        <taxon>Cutaneotrichosporon</taxon>
    </lineage>
</organism>
<dbReference type="Proteomes" id="UP001233271">
    <property type="component" value="Chromosome 6"/>
</dbReference>